<evidence type="ECO:0000313" key="3">
    <source>
        <dbReference type="Proteomes" id="UP000241074"/>
    </source>
</evidence>
<keyword evidence="1" id="KW-0732">Signal</keyword>
<proteinExistence type="predicted"/>
<sequence>MFRARFVTLLSFCCLLIATASNPAFADPPPTGNCDVNIDKACLISEVATYEKDCPVNSGAKSCRTYSYLDGAWLECDGLAGEIFCDAYPQTADPYKDPYHFSYSWSVTGNSQPMVSYSAFSPQATATCTGYVFVTVTVTNNVSNLSGSYTTRVFCNGQ</sequence>
<dbReference type="SUPFAM" id="SSF49299">
    <property type="entry name" value="PKD domain"/>
    <property type="match status" value="1"/>
</dbReference>
<dbReference type="AlphaFoldDB" id="A0A2P1PY39"/>
<dbReference type="RefSeq" id="WP_106893662.1">
    <property type="nucleotide sequence ID" value="NZ_CP027860.1"/>
</dbReference>
<dbReference type="EMBL" id="CP027860">
    <property type="protein sequence ID" value="AVP99743.1"/>
    <property type="molecule type" value="Genomic_DNA"/>
</dbReference>
<evidence type="ECO:0000313" key="2">
    <source>
        <dbReference type="EMBL" id="AVP99743.1"/>
    </source>
</evidence>
<dbReference type="KEGG" id="xba:C7S18_22335"/>
<evidence type="ECO:0008006" key="4">
    <source>
        <dbReference type="Google" id="ProtNLM"/>
    </source>
</evidence>
<protein>
    <recommendedName>
        <fullName evidence="4">Ig-like domain-containing protein</fullName>
    </recommendedName>
</protein>
<keyword evidence="3" id="KW-1185">Reference proteome</keyword>
<name>A0A2P1PY39_9GAMM</name>
<organism evidence="2 3">
    <name type="scientific">Ahniella affigens</name>
    <dbReference type="NCBI Taxonomy" id="2021234"/>
    <lineage>
        <taxon>Bacteria</taxon>
        <taxon>Pseudomonadati</taxon>
        <taxon>Pseudomonadota</taxon>
        <taxon>Gammaproteobacteria</taxon>
        <taxon>Lysobacterales</taxon>
        <taxon>Rhodanobacteraceae</taxon>
        <taxon>Ahniella</taxon>
    </lineage>
</organism>
<reference evidence="2 3" key="1">
    <citation type="submission" date="2018-03" db="EMBL/GenBank/DDBJ databases">
        <title>Ahniella affigens gen. nov., sp. nov., a gammaproteobacterium isolated from sandy soil near a stream.</title>
        <authorList>
            <person name="Ko Y."/>
            <person name="Kim J.-H."/>
        </authorList>
    </citation>
    <scope>NUCLEOTIDE SEQUENCE [LARGE SCALE GENOMIC DNA]</scope>
    <source>
        <strain evidence="2 3">D13</strain>
    </source>
</reference>
<gene>
    <name evidence="2" type="ORF">C7S18_22335</name>
</gene>
<evidence type="ECO:0000256" key="1">
    <source>
        <dbReference type="SAM" id="SignalP"/>
    </source>
</evidence>
<dbReference type="Proteomes" id="UP000241074">
    <property type="component" value="Chromosome"/>
</dbReference>
<feature type="signal peptide" evidence="1">
    <location>
        <begin position="1"/>
        <end position="26"/>
    </location>
</feature>
<reference evidence="2 3" key="2">
    <citation type="submission" date="2018-03" db="EMBL/GenBank/DDBJ databases">
        <authorList>
            <person name="Keele B.F."/>
        </authorList>
    </citation>
    <scope>NUCLEOTIDE SEQUENCE [LARGE SCALE GENOMIC DNA]</scope>
    <source>
        <strain evidence="2 3">D13</strain>
    </source>
</reference>
<accession>A0A2P1PY39</accession>
<dbReference type="InterPro" id="IPR035986">
    <property type="entry name" value="PKD_dom_sf"/>
</dbReference>
<feature type="chain" id="PRO_5015130029" description="Ig-like domain-containing protein" evidence="1">
    <location>
        <begin position="27"/>
        <end position="158"/>
    </location>
</feature>